<gene>
    <name evidence="1" type="ORF">Pla108_38530</name>
</gene>
<evidence type="ECO:0000313" key="2">
    <source>
        <dbReference type="Proteomes" id="UP000317421"/>
    </source>
</evidence>
<name>A0A5C6A408_9BACT</name>
<keyword evidence="2" id="KW-1185">Reference proteome</keyword>
<comment type="caution">
    <text evidence="1">The sequence shown here is derived from an EMBL/GenBank/DDBJ whole genome shotgun (WGS) entry which is preliminary data.</text>
</comment>
<dbReference type="AlphaFoldDB" id="A0A5C6A408"/>
<sequence>MERFRQQLKISAIHAEPVAIRFIEGLDKEWSGTAPRGLAYWRTLKAVLDEEPVREQDKPWIAMLEPLGLRKGQPFEPDARQAKLLRQGAALGELMTRNLQVNPRYAEPYWEGTQWYKSFDFSIPQVTDTKVELDERATWFYEAVTSTEEMVNPKHSLQTARLPAESGLRRLPSPRLAGFSLTRLHVPVHSGGDRFLVARTLPIRPLSDPDDCISRVCSRWGGRFSSMRGA</sequence>
<dbReference type="OrthoDB" id="272779at2"/>
<proteinExistence type="predicted"/>
<organism evidence="1 2">
    <name type="scientific">Botrimarina colliarenosi</name>
    <dbReference type="NCBI Taxonomy" id="2528001"/>
    <lineage>
        <taxon>Bacteria</taxon>
        <taxon>Pseudomonadati</taxon>
        <taxon>Planctomycetota</taxon>
        <taxon>Planctomycetia</taxon>
        <taxon>Pirellulales</taxon>
        <taxon>Lacipirellulaceae</taxon>
        <taxon>Botrimarina</taxon>
    </lineage>
</organism>
<accession>A0A5C6A408</accession>
<protein>
    <submittedName>
        <fullName evidence="1">Uncharacterized protein</fullName>
    </submittedName>
</protein>
<dbReference type="SUPFAM" id="SSF160935">
    <property type="entry name" value="VPA0735-like"/>
    <property type="match status" value="1"/>
</dbReference>
<dbReference type="Proteomes" id="UP000317421">
    <property type="component" value="Unassembled WGS sequence"/>
</dbReference>
<evidence type="ECO:0000313" key="1">
    <source>
        <dbReference type="EMBL" id="TWT94140.1"/>
    </source>
</evidence>
<dbReference type="RefSeq" id="WP_146446529.1">
    <property type="nucleotide sequence ID" value="NZ_SJPR01000007.1"/>
</dbReference>
<dbReference type="Gene3D" id="1.10.3360.10">
    <property type="entry name" value="VPA0735-like domain"/>
    <property type="match status" value="1"/>
</dbReference>
<dbReference type="EMBL" id="SJPR01000007">
    <property type="protein sequence ID" value="TWT94140.1"/>
    <property type="molecule type" value="Genomic_DNA"/>
</dbReference>
<reference evidence="1 2" key="1">
    <citation type="submission" date="2019-02" db="EMBL/GenBank/DDBJ databases">
        <title>Deep-cultivation of Planctomycetes and their phenomic and genomic characterization uncovers novel biology.</title>
        <authorList>
            <person name="Wiegand S."/>
            <person name="Jogler M."/>
            <person name="Boedeker C."/>
            <person name="Pinto D."/>
            <person name="Vollmers J."/>
            <person name="Rivas-Marin E."/>
            <person name="Kohn T."/>
            <person name="Peeters S.H."/>
            <person name="Heuer A."/>
            <person name="Rast P."/>
            <person name="Oberbeckmann S."/>
            <person name="Bunk B."/>
            <person name="Jeske O."/>
            <person name="Meyerdierks A."/>
            <person name="Storesund J.E."/>
            <person name="Kallscheuer N."/>
            <person name="Luecker S."/>
            <person name="Lage O.M."/>
            <person name="Pohl T."/>
            <person name="Merkel B.J."/>
            <person name="Hornburger P."/>
            <person name="Mueller R.-W."/>
            <person name="Bruemmer F."/>
            <person name="Labrenz M."/>
            <person name="Spormann A.M."/>
            <person name="Op Den Camp H."/>
            <person name="Overmann J."/>
            <person name="Amann R."/>
            <person name="Jetten M.S.M."/>
            <person name="Mascher T."/>
            <person name="Medema M.H."/>
            <person name="Devos D.P."/>
            <person name="Kaster A.-K."/>
            <person name="Ovreas L."/>
            <person name="Rohde M."/>
            <person name="Galperin M.Y."/>
            <person name="Jogler C."/>
        </authorList>
    </citation>
    <scope>NUCLEOTIDE SEQUENCE [LARGE SCALE GENOMIC DNA]</scope>
    <source>
        <strain evidence="1 2">Pla108</strain>
    </source>
</reference>